<dbReference type="PANTHER" id="PTHR46648">
    <property type="entry name" value="HIT FAMILY PROTEIN 1"/>
    <property type="match status" value="1"/>
</dbReference>
<dbReference type="GO" id="GO:0000166">
    <property type="term" value="F:nucleotide binding"/>
    <property type="evidence" value="ECO:0007669"/>
    <property type="project" value="UniProtKB-KW"/>
</dbReference>
<keyword evidence="14" id="KW-1185">Reference proteome</keyword>
<keyword evidence="2" id="KW-0547">Nucleotide-binding</keyword>
<evidence type="ECO:0000256" key="11">
    <source>
        <dbReference type="PROSITE-ProRule" id="PRU00464"/>
    </source>
</evidence>
<gene>
    <name evidence="13" type="primary">HNT1</name>
    <name evidence="13" type="ORF">LTR09_003993</name>
</gene>
<organism evidence="13 14">
    <name type="scientific">Extremus antarcticus</name>
    <dbReference type="NCBI Taxonomy" id="702011"/>
    <lineage>
        <taxon>Eukaryota</taxon>
        <taxon>Fungi</taxon>
        <taxon>Dikarya</taxon>
        <taxon>Ascomycota</taxon>
        <taxon>Pezizomycotina</taxon>
        <taxon>Dothideomycetes</taxon>
        <taxon>Dothideomycetidae</taxon>
        <taxon>Mycosphaerellales</taxon>
        <taxon>Extremaceae</taxon>
        <taxon>Extremus</taxon>
    </lineage>
</organism>
<evidence type="ECO:0000256" key="7">
    <source>
        <dbReference type="ARBA" id="ARBA00074222"/>
    </source>
</evidence>
<feature type="domain" description="HIT" evidence="12">
    <location>
        <begin position="6"/>
        <end position="109"/>
    </location>
</feature>
<dbReference type="PANTHER" id="PTHR46648:SF1">
    <property type="entry name" value="ADENOSINE 5'-MONOPHOSPHORAMIDASE HNT1"/>
    <property type="match status" value="1"/>
</dbReference>
<evidence type="ECO:0000256" key="1">
    <source>
        <dbReference type="ARBA" id="ARBA00001946"/>
    </source>
</evidence>
<proteinExistence type="inferred from homology"/>
<reference evidence="13" key="1">
    <citation type="submission" date="2023-04" db="EMBL/GenBank/DDBJ databases">
        <title>Black Yeasts Isolated from many extreme environments.</title>
        <authorList>
            <person name="Coleine C."/>
            <person name="Stajich J.E."/>
            <person name="Selbmann L."/>
        </authorList>
    </citation>
    <scope>NUCLEOTIDE SEQUENCE</scope>
    <source>
        <strain evidence="13">CCFEE 5312</strain>
    </source>
</reference>
<accession>A0AAJ0DIP8</accession>
<keyword evidence="3 13" id="KW-0378">Hydrolase</keyword>
<keyword evidence="4" id="KW-0460">Magnesium</keyword>
<evidence type="ECO:0000256" key="4">
    <source>
        <dbReference type="ARBA" id="ARBA00022842"/>
    </source>
</evidence>
<evidence type="ECO:0000256" key="5">
    <source>
        <dbReference type="ARBA" id="ARBA00025764"/>
    </source>
</evidence>
<evidence type="ECO:0000256" key="8">
    <source>
        <dbReference type="ARBA" id="ARBA00076050"/>
    </source>
</evidence>
<dbReference type="InterPro" id="IPR011146">
    <property type="entry name" value="HIT-like"/>
</dbReference>
<evidence type="ECO:0000259" key="12">
    <source>
        <dbReference type="PROSITE" id="PS51084"/>
    </source>
</evidence>
<name>A0AAJ0DIP8_9PEZI</name>
<evidence type="ECO:0000256" key="6">
    <source>
        <dbReference type="ARBA" id="ARBA00052319"/>
    </source>
</evidence>
<comment type="cofactor">
    <cofactor evidence="1">
        <name>Mg(2+)</name>
        <dbReference type="ChEBI" id="CHEBI:18420"/>
    </cofactor>
</comment>
<evidence type="ECO:0000256" key="3">
    <source>
        <dbReference type="ARBA" id="ARBA00022801"/>
    </source>
</evidence>
<dbReference type="FunFam" id="3.30.428.10:FF:000013">
    <property type="entry name" value="Hit family protein 1"/>
    <property type="match status" value="1"/>
</dbReference>
<dbReference type="InterPro" id="IPR001310">
    <property type="entry name" value="Histidine_triad_HIT"/>
</dbReference>
<dbReference type="CDD" id="cd01277">
    <property type="entry name" value="HINT_subgroup"/>
    <property type="match status" value="1"/>
</dbReference>
<protein>
    <recommendedName>
        <fullName evidence="7">Adenosine 5'-monophosphoramidase HNT1</fullName>
    </recommendedName>
    <alternativeName>
        <fullName evidence="8">Histidine triad nucleotide-binding protein HNT1</fullName>
    </alternativeName>
</protein>
<dbReference type="PRINTS" id="PR00332">
    <property type="entry name" value="HISTRIAD"/>
</dbReference>
<feature type="active site" description="Tele-AMP-histidine intermediate" evidence="9">
    <location>
        <position position="96"/>
    </location>
</feature>
<evidence type="ECO:0000256" key="9">
    <source>
        <dbReference type="PIRSR" id="PIRSR601310-1"/>
    </source>
</evidence>
<comment type="caution">
    <text evidence="13">The sequence shown here is derived from an EMBL/GenBank/DDBJ whole genome shotgun (WGS) entry which is preliminary data.</text>
</comment>
<dbReference type="Pfam" id="PF01230">
    <property type="entry name" value="HIT"/>
    <property type="match status" value="1"/>
</dbReference>
<evidence type="ECO:0000313" key="13">
    <source>
        <dbReference type="EMBL" id="KAK3054835.1"/>
    </source>
</evidence>
<dbReference type="GO" id="GO:0009117">
    <property type="term" value="P:nucleotide metabolic process"/>
    <property type="evidence" value="ECO:0007669"/>
    <property type="project" value="TreeGrafter"/>
</dbReference>
<dbReference type="AlphaFoldDB" id="A0AAJ0DIP8"/>
<dbReference type="Proteomes" id="UP001271007">
    <property type="component" value="Unassembled WGS sequence"/>
</dbReference>
<feature type="short sequence motif" description="Histidine triad motif" evidence="10 11">
    <location>
        <begin position="94"/>
        <end position="98"/>
    </location>
</feature>
<evidence type="ECO:0000313" key="14">
    <source>
        <dbReference type="Proteomes" id="UP001271007"/>
    </source>
</evidence>
<dbReference type="InterPro" id="IPR039384">
    <property type="entry name" value="HINT"/>
</dbReference>
<evidence type="ECO:0000256" key="2">
    <source>
        <dbReference type="ARBA" id="ARBA00022741"/>
    </source>
</evidence>
<dbReference type="SUPFAM" id="SSF54197">
    <property type="entry name" value="HIT-like"/>
    <property type="match status" value="1"/>
</dbReference>
<dbReference type="PROSITE" id="PS51084">
    <property type="entry name" value="HIT_2"/>
    <property type="match status" value="1"/>
</dbReference>
<comment type="catalytic activity">
    <reaction evidence="6">
        <text>adenosine 5'-phosphoramidate + H2O = NH4(+) + AMP</text>
        <dbReference type="Rhea" id="RHEA:67916"/>
        <dbReference type="ChEBI" id="CHEBI:15377"/>
        <dbReference type="ChEBI" id="CHEBI:28938"/>
        <dbReference type="ChEBI" id="CHEBI:57890"/>
        <dbReference type="ChEBI" id="CHEBI:456215"/>
    </reaction>
    <physiologicalReaction direction="left-to-right" evidence="6">
        <dbReference type="Rhea" id="RHEA:67917"/>
    </physiologicalReaction>
</comment>
<sequence>MAASCIFCKIIKGDIPSMKIFESEKVLAFLDINPLSSGHALVIPKHHGAKLTDIPDDQLSELLPVAARIARAAGADQYNILQNNGKMAHQVVDHVHFHYIPKPNEQEGLGISWPQQNPGKDKLQQLLDDIKSKM</sequence>
<dbReference type="EMBL" id="JAWDJX010000010">
    <property type="protein sequence ID" value="KAK3054835.1"/>
    <property type="molecule type" value="Genomic_DNA"/>
</dbReference>
<dbReference type="GO" id="GO:0016787">
    <property type="term" value="F:hydrolase activity"/>
    <property type="evidence" value="ECO:0007669"/>
    <property type="project" value="UniProtKB-KW"/>
</dbReference>
<comment type="similarity">
    <text evidence="5">Belongs to the HINT family.</text>
</comment>
<dbReference type="Gene3D" id="3.30.428.10">
    <property type="entry name" value="HIT-like"/>
    <property type="match status" value="1"/>
</dbReference>
<evidence type="ECO:0000256" key="10">
    <source>
        <dbReference type="PIRSR" id="PIRSR601310-3"/>
    </source>
</evidence>
<dbReference type="InterPro" id="IPR036265">
    <property type="entry name" value="HIT-like_sf"/>
</dbReference>